<dbReference type="PROSITE" id="PS51257">
    <property type="entry name" value="PROKAR_LIPOPROTEIN"/>
    <property type="match status" value="1"/>
</dbReference>
<dbReference type="SUPFAM" id="SSF51045">
    <property type="entry name" value="WW domain"/>
    <property type="match status" value="1"/>
</dbReference>
<dbReference type="Pfam" id="PF12905">
    <property type="entry name" value="Glyco_hydro_101"/>
    <property type="match status" value="1"/>
</dbReference>
<comment type="caution">
    <text evidence="5">The sequence shown here is derived from an EMBL/GenBank/DDBJ whole genome shotgun (WGS) entry which is preliminary data.</text>
</comment>
<dbReference type="InterPro" id="IPR036020">
    <property type="entry name" value="WW_dom_sf"/>
</dbReference>
<feature type="compositionally biased region" description="Polar residues" evidence="1">
    <location>
        <begin position="47"/>
        <end position="57"/>
    </location>
</feature>
<feature type="compositionally biased region" description="Polar residues" evidence="1">
    <location>
        <begin position="114"/>
        <end position="129"/>
    </location>
</feature>
<evidence type="ECO:0000313" key="6">
    <source>
        <dbReference type="Proteomes" id="UP000013877"/>
    </source>
</evidence>
<dbReference type="Pfam" id="PF21466">
    <property type="entry name" value="GH101_dom-5"/>
    <property type="match status" value="1"/>
</dbReference>
<dbReference type="Proteomes" id="UP000013877">
    <property type="component" value="Unassembled WGS sequence"/>
</dbReference>
<keyword evidence="2" id="KW-1133">Transmembrane helix</keyword>
<dbReference type="Gene3D" id="2.60.120.870">
    <property type="match status" value="1"/>
</dbReference>
<feature type="compositionally biased region" description="Polar residues" evidence="1">
    <location>
        <begin position="211"/>
        <end position="221"/>
    </location>
</feature>
<dbReference type="InterPro" id="IPR008979">
    <property type="entry name" value="Galactose-bd-like_sf"/>
</dbReference>
<dbReference type="InterPro" id="IPR014718">
    <property type="entry name" value="GH-type_carb-bd"/>
</dbReference>
<dbReference type="Pfam" id="PF17974">
    <property type="entry name" value="GalBD_like"/>
    <property type="match status" value="1"/>
</dbReference>
<dbReference type="Pfam" id="PF18080">
    <property type="entry name" value="Gal_mutarotas_3"/>
    <property type="match status" value="1"/>
</dbReference>
<evidence type="ECO:0000259" key="4">
    <source>
        <dbReference type="PROSITE" id="PS50020"/>
    </source>
</evidence>
<accession>R2R4J3</accession>
<dbReference type="InterPro" id="IPR000421">
    <property type="entry name" value="FA58C"/>
</dbReference>
<dbReference type="Gene3D" id="2.60.120.260">
    <property type="entry name" value="Galactose-binding domain-like"/>
    <property type="match status" value="3"/>
</dbReference>
<organism evidence="5 6">
    <name type="scientific">Enterococcus raffinosus ATCC 49464</name>
    <dbReference type="NCBI Taxonomy" id="1158602"/>
    <lineage>
        <taxon>Bacteria</taxon>
        <taxon>Bacillati</taxon>
        <taxon>Bacillota</taxon>
        <taxon>Bacilli</taxon>
        <taxon>Lactobacillales</taxon>
        <taxon>Enterococcaceae</taxon>
        <taxon>Enterococcus</taxon>
    </lineage>
</organism>
<dbReference type="EMBL" id="AJAL01000017">
    <property type="protein sequence ID" value="EOH75476.1"/>
    <property type="molecule type" value="Genomic_DNA"/>
</dbReference>
<dbReference type="PROSITE" id="PS50020">
    <property type="entry name" value="WW_DOMAIN_2"/>
    <property type="match status" value="1"/>
</dbReference>
<feature type="transmembrane region" description="Helical" evidence="2">
    <location>
        <begin position="1938"/>
        <end position="1956"/>
    </location>
</feature>
<dbReference type="Pfam" id="PF17995">
    <property type="entry name" value="GH101_N"/>
    <property type="match status" value="1"/>
</dbReference>
<keyword evidence="2" id="KW-0472">Membrane</keyword>
<dbReference type="GO" id="GO:0030246">
    <property type="term" value="F:carbohydrate binding"/>
    <property type="evidence" value="ECO:0007669"/>
    <property type="project" value="InterPro"/>
</dbReference>
<dbReference type="eggNOG" id="COG0366">
    <property type="taxonomic scope" value="Bacteria"/>
</dbReference>
<feature type="region of interest" description="Disordered" evidence="1">
    <location>
        <begin position="96"/>
        <end position="226"/>
    </location>
</feature>
<dbReference type="RefSeq" id="WP_010746312.1">
    <property type="nucleotide sequence ID" value="NZ_KB946259.1"/>
</dbReference>
<feature type="compositionally biased region" description="Polar residues" evidence="1">
    <location>
        <begin position="139"/>
        <end position="149"/>
    </location>
</feature>
<dbReference type="Gene3D" id="3.20.20.80">
    <property type="entry name" value="Glycosidases"/>
    <property type="match status" value="1"/>
</dbReference>
<feature type="domain" description="WW" evidence="4">
    <location>
        <begin position="1123"/>
        <end position="1160"/>
    </location>
</feature>
<evidence type="ECO:0000313" key="5">
    <source>
        <dbReference type="EMBL" id="EOH75476.1"/>
    </source>
</evidence>
<dbReference type="HOGENOM" id="CLU_001105_0_0_9"/>
<gene>
    <name evidence="5" type="ORF">UAK_03120</name>
</gene>
<dbReference type="InterPro" id="IPR040633">
    <property type="entry name" value="Gal_mutarotas_3"/>
</dbReference>
<dbReference type="Pfam" id="PF00754">
    <property type="entry name" value="F5_F8_type_C"/>
    <property type="match status" value="1"/>
</dbReference>
<dbReference type="InterPro" id="IPR040502">
    <property type="entry name" value="GH101_dom-6"/>
</dbReference>
<dbReference type="InterPro" id="IPR013780">
    <property type="entry name" value="Glyco_hydro_b"/>
</dbReference>
<proteinExistence type="predicted"/>
<dbReference type="InterPro" id="IPR040575">
    <property type="entry name" value="GH101_N"/>
</dbReference>
<feature type="compositionally biased region" description="Polar residues" evidence="1">
    <location>
        <begin position="186"/>
        <end position="201"/>
    </location>
</feature>
<keyword evidence="2" id="KW-0812">Transmembrane</keyword>
<feature type="compositionally biased region" description="Polar residues" evidence="1">
    <location>
        <begin position="67"/>
        <end position="77"/>
    </location>
</feature>
<dbReference type="PATRIC" id="fig|1158602.3.peg.3112"/>
<dbReference type="InterPro" id="IPR025706">
    <property type="entry name" value="Endoa_GalNAc"/>
</dbReference>
<dbReference type="CDD" id="cd00201">
    <property type="entry name" value="WW"/>
    <property type="match status" value="1"/>
</dbReference>
<dbReference type="InterPro" id="IPR035364">
    <property type="entry name" value="Beta_sandwich_GH101"/>
</dbReference>
<name>R2R4J3_9ENTE</name>
<dbReference type="GO" id="GO:0033926">
    <property type="term" value="F:endo-alpha-N-acetylgalactosaminidase activity"/>
    <property type="evidence" value="ECO:0007669"/>
    <property type="project" value="InterPro"/>
</dbReference>
<evidence type="ECO:0000256" key="3">
    <source>
        <dbReference type="SAM" id="SignalP"/>
    </source>
</evidence>
<feature type="region of interest" description="Disordered" evidence="1">
    <location>
        <begin position="47"/>
        <end position="81"/>
    </location>
</feature>
<reference evidence="5 6" key="1">
    <citation type="submission" date="2013-02" db="EMBL/GenBank/DDBJ databases">
        <title>The Genome Sequence of Enterococcus raffinosus ATCC_49464.</title>
        <authorList>
            <consortium name="The Broad Institute Genome Sequencing Platform"/>
            <consortium name="The Broad Institute Genome Sequencing Center for Infectious Disease"/>
            <person name="Earl A.M."/>
            <person name="Gilmore M.S."/>
            <person name="Lebreton F."/>
            <person name="Walker B."/>
            <person name="Young S.K."/>
            <person name="Zeng Q."/>
            <person name="Gargeya S."/>
            <person name="Fitzgerald M."/>
            <person name="Haas B."/>
            <person name="Abouelleil A."/>
            <person name="Alvarado L."/>
            <person name="Arachchi H.M."/>
            <person name="Berlin A.M."/>
            <person name="Chapman S.B."/>
            <person name="Dewar J."/>
            <person name="Goldberg J."/>
            <person name="Griggs A."/>
            <person name="Gujja S."/>
            <person name="Hansen M."/>
            <person name="Howarth C."/>
            <person name="Imamovic A."/>
            <person name="Larimer J."/>
            <person name="McCowan C."/>
            <person name="Murphy C."/>
            <person name="Neiman D."/>
            <person name="Pearson M."/>
            <person name="Priest M."/>
            <person name="Roberts A."/>
            <person name="Saif S."/>
            <person name="Shea T."/>
            <person name="Sisk P."/>
            <person name="Sykes S."/>
            <person name="Wortman J."/>
            <person name="Nusbaum C."/>
            <person name="Birren B."/>
        </authorList>
    </citation>
    <scope>NUCLEOTIDE SEQUENCE [LARGE SCALE GENOMIC DNA]</scope>
    <source>
        <strain evidence="5 6">ATCC 49464</strain>
    </source>
</reference>
<dbReference type="InterPro" id="IPR001202">
    <property type="entry name" value="WW_dom"/>
</dbReference>
<dbReference type="InterPro" id="IPR049314">
    <property type="entry name" value="GH101_dom-5"/>
</dbReference>
<feature type="signal peptide" evidence="3">
    <location>
        <begin position="1"/>
        <end position="31"/>
    </location>
</feature>
<dbReference type="CDD" id="cd14244">
    <property type="entry name" value="GH_101_like"/>
    <property type="match status" value="1"/>
</dbReference>
<sequence>MIRKRLKKHKKGKLGAIAPLLFIGCTATVFSVNNQVARASEQLATNQTVIENSNEDSTISDDEKTKTSTAGESSGITEGSPVADAVVIESSNGDHILTNESKDAPSSMDEISGQPATNQTVIENTNEDSTISDDEKTKTSTADESSGITEGSPVADAVVIESSNGDHILTNESKDAPSSMDEISGQPATNQTVIENTNEDSTISDDEKTKTSTADESSGITEGSPVADAVVIESSNGDHILTNESKDAPSSMDEISGQPATNQTVIENTNEDSAISDDESTEKKEWVSFSEIPGTVVVNEVEGIRYNTLSSTFENDNGEKMALFEKEGLQVDDTGNATVNLSFVELSEPGEGRFGVLLKYGQPNYIMVGYDREGWFWQYKSAVDSAWMTTKRSVSAPTKGSKNELMISLKKDGQLNASVNGENLFDTYNIPKNVMDTLKENKIIALKLGTFGNEITKVDIKTDNQSNVAISNISKDKELGITVDDSKITYDTIKTDQIEAVIDVQFPRVKEYHVGKDILPGQVYPLNIVKINGIDVAPITSFEKINDSTAVYKMKLKNLEHLINAEIEVQLQVVNNELHFEVVKVINYNKIVMGEIIDDTRKLIETIEFPGNYLVSVSSKDDKAAFDGARMSTNTHKRGDVHINVTNPMEDIPPIGFMYGFVSNNKLAAGVWSNSQWSYGGGANDYTRLTIDKVTINGENYLGISSAPFIYQRNYKGQVYDERTLELPNAKVIITRDLNEDEIVDWQDGAIAYRQIMHSAKGSEDVPDLVAYRIAMNFGSQAQNPFLTTLDGIKKISLHTDGLGQSILLKGYGSEGHDSGHLNYADIGKRIGGAEDFKKLIELSEKYGARLGIHVNASETYPESKYFNPERLKKNSDGAYSYGWNWLDQGINIDASYDLGHGRFKRFQDLKEVLGEGLDFVYVDVWGNGQSGDNSAWATHQLARELNDNGWRAAFEWGYAGEYDSTFQHWAADLTYGGYSLKGINSSIVRFIRNHEKDSWIGDYPSYGGAANNPLLGGYDMKDFEGWQGRSDYAGYIKTLFKSNLPTKFIQHFQVTNWENGTPVFMKDNGESYEWIPELEIKLKDEEDRRLVISRKSNDVRDVGYRERIMTLDGRKIYDGSAYLIPWDWASDGSKLSKNDQKLYYYNTTTGSTTWELPRDWLVNKVYLYKLTDLGKTDETIVEVVGGKITIDVSIETPYVIYRTPHSNEKVVWSEGMHIVDQGFNSGTLRDWNIKGERDKAEIVRSQGDNPMLRIMNNNKKVSLTQKLSGLKPNTNYAVYVGVDNRSDSSAEISVDTGEKTFSNATGRSIALNFVKAYAHNTLKNNATINDLSFFQNMYIYFTTGENVENVMLILSRDAGEEATYFDDIRIFENNSIMFNGSHDSEKGIFKQDFENVPQGIYPFVIGGVEGVSDNRTHLSEKNPPYTQRGWNGKKISDVIEGNWSLKTNGLVARNKLLYQTVPHNFRFEPGKVYRVSFDYETGSDDTYAFVIGNGQYQNDPSELTMYPLKNTWTNSEKPGKASYYVTGSENGNTWIGVFSTAAAANTHGVKGNAANFGGYLDFVMDNLVVEEVKVTPATKLEFAVEEFLPFDDSLFTKETSDRYKEALGRILTADPRVLTLDEVNKLIEDIRKKKEELVLKKLYIDKSDIDSMGANEQPGKGIELAFDGDTNTNWHSKYDDIAIDKPVKIDLKVPTSIKGFVYVPRLSGKNGRVKSGVLEVTDISGEFITFEFSEWGNDSNEKSILFEQPIEVTSINFIAKESYGDIPNKFVSAAELKFMLQTEESVEPDRTILIDTLLSVGKKMGENNNEVKSIISEFNLYDKYNLITKNILITLVNRLNSLIDDPKTPIEKKINDFEGDPKKVRKLSQDVQQFNNKYQSMPIITKSDKKKVSKGETLHDDFEDDFSEKVRKLSRDNQQSNNRYQLLPKTGEVSNKGWLGGLLLIFSLIITMIGYKGWSKRENKF</sequence>
<evidence type="ECO:0000256" key="1">
    <source>
        <dbReference type="SAM" id="MobiDB-lite"/>
    </source>
</evidence>
<dbReference type="Gene3D" id="2.60.40.1180">
    <property type="entry name" value="Golgi alpha-mannosidase II"/>
    <property type="match status" value="1"/>
</dbReference>
<protein>
    <recommendedName>
        <fullName evidence="4">WW domain-containing protein</fullName>
    </recommendedName>
</protein>
<dbReference type="Pfam" id="PF17451">
    <property type="entry name" value="Glyco_hyd_101C"/>
    <property type="match status" value="1"/>
</dbReference>
<feature type="chain" id="PRO_5039463342" description="WW domain-containing protein" evidence="3">
    <location>
        <begin position="32"/>
        <end position="1966"/>
    </location>
</feature>
<dbReference type="SUPFAM" id="SSF49785">
    <property type="entry name" value="Galactose-binding domain-like"/>
    <property type="match status" value="1"/>
</dbReference>
<keyword evidence="3" id="KW-0732">Signal</keyword>
<evidence type="ECO:0000256" key="2">
    <source>
        <dbReference type="SAM" id="Phobius"/>
    </source>
</evidence>
<dbReference type="Gene3D" id="2.70.98.10">
    <property type="match status" value="1"/>
</dbReference>